<accession>A0A1G1VRL0</accession>
<dbReference type="PANTHER" id="PTHR31272:SF9">
    <property type="entry name" value="BLL1027 PROTEIN"/>
    <property type="match status" value="1"/>
</dbReference>
<comment type="caution">
    <text evidence="2">The sequence shown here is derived from an EMBL/GenBank/DDBJ whole genome shotgun (WGS) entry which is preliminary data.</text>
</comment>
<sequence length="280" mass="30210">MESSLYQISLVAAFGAGMVALFAPCCISFLLPSYFGNIFKERRRVLLMTLVYSLGIATVMLPIVLGAKALSLFFFRFHDQSYLLGGIFLLIMAVMTLLGIKLPLPHLSLSKKGNELDVWSTYTLGIFSGVTSACCAPVLLGVMGISALSATWWGAVGVGVAYVLGMVFPLYVASYFLERGNFLARPVWRKVVGQVRWAGKSHVIFLANVVGAVIFGALGLVTVYLALTGKLGMPEADERIGQVAEWLGRTTQGIPLVNLVFVVAIGVILGKLIEKAIGRR</sequence>
<feature type="transmembrane region" description="Helical" evidence="1">
    <location>
        <begin position="81"/>
        <end position="100"/>
    </location>
</feature>
<keyword evidence="1" id="KW-0472">Membrane</keyword>
<feature type="transmembrane region" description="Helical" evidence="1">
    <location>
        <begin position="121"/>
        <end position="146"/>
    </location>
</feature>
<name>A0A1G1VRL0_9BACT</name>
<dbReference type="Proteomes" id="UP000177324">
    <property type="component" value="Unassembled WGS sequence"/>
</dbReference>
<proteinExistence type="predicted"/>
<evidence type="ECO:0000313" key="3">
    <source>
        <dbReference type="Proteomes" id="UP000177324"/>
    </source>
</evidence>
<dbReference type="PANTHER" id="PTHR31272">
    <property type="entry name" value="CYTOCHROME C-TYPE BIOGENESIS PROTEIN HI_1454-RELATED"/>
    <property type="match status" value="1"/>
</dbReference>
<feature type="transmembrane region" description="Helical" evidence="1">
    <location>
        <begin position="253"/>
        <end position="273"/>
    </location>
</feature>
<dbReference type="EMBL" id="MHCH01000010">
    <property type="protein sequence ID" value="OGY18045.1"/>
    <property type="molecule type" value="Genomic_DNA"/>
</dbReference>
<keyword evidence="1" id="KW-1133">Transmembrane helix</keyword>
<dbReference type="STRING" id="1797589.A2784_05025"/>
<feature type="transmembrane region" description="Helical" evidence="1">
    <location>
        <begin position="6"/>
        <end position="33"/>
    </location>
</feature>
<dbReference type="AlphaFoldDB" id="A0A1G1VRL0"/>
<keyword evidence="1" id="KW-0812">Transmembrane</keyword>
<feature type="transmembrane region" description="Helical" evidence="1">
    <location>
        <begin position="152"/>
        <end position="177"/>
    </location>
</feature>
<protein>
    <submittedName>
        <fullName evidence="2">Uncharacterized protein</fullName>
    </submittedName>
</protein>
<organism evidence="2 3">
    <name type="scientific">Candidatus Chisholmbacteria bacterium RIFCSPHIGHO2_01_FULL_48_12</name>
    <dbReference type="NCBI Taxonomy" id="1797589"/>
    <lineage>
        <taxon>Bacteria</taxon>
        <taxon>Candidatus Chisholmiibacteriota</taxon>
    </lineage>
</organism>
<evidence type="ECO:0000256" key="1">
    <source>
        <dbReference type="SAM" id="Phobius"/>
    </source>
</evidence>
<feature type="transmembrane region" description="Helical" evidence="1">
    <location>
        <begin position="203"/>
        <end position="227"/>
    </location>
</feature>
<evidence type="ECO:0000313" key="2">
    <source>
        <dbReference type="EMBL" id="OGY18045.1"/>
    </source>
</evidence>
<gene>
    <name evidence="2" type="ORF">A2784_05025</name>
</gene>
<feature type="transmembrane region" description="Helical" evidence="1">
    <location>
        <begin position="45"/>
        <end position="75"/>
    </location>
</feature>
<reference evidence="2 3" key="1">
    <citation type="journal article" date="2016" name="Nat. Commun.">
        <title>Thousands of microbial genomes shed light on interconnected biogeochemical processes in an aquifer system.</title>
        <authorList>
            <person name="Anantharaman K."/>
            <person name="Brown C.T."/>
            <person name="Hug L.A."/>
            <person name="Sharon I."/>
            <person name="Castelle C.J."/>
            <person name="Probst A.J."/>
            <person name="Thomas B.C."/>
            <person name="Singh A."/>
            <person name="Wilkins M.J."/>
            <person name="Karaoz U."/>
            <person name="Brodie E.L."/>
            <person name="Williams K.H."/>
            <person name="Hubbard S.S."/>
            <person name="Banfield J.F."/>
        </authorList>
    </citation>
    <scope>NUCLEOTIDE SEQUENCE [LARGE SCALE GENOMIC DNA]</scope>
</reference>
<dbReference type="InterPro" id="IPR051790">
    <property type="entry name" value="Cytochrome_c-biogenesis_DsbD"/>
</dbReference>